<accession>A0ABN2N6U7</accession>
<name>A0ABN2N6U7_9PSEU</name>
<gene>
    <name evidence="2" type="ORF">GCM10009836_35220</name>
</gene>
<keyword evidence="3" id="KW-1185">Reference proteome</keyword>
<organism evidence="2 3">
    <name type="scientific">Pseudonocardia ailaonensis</name>
    <dbReference type="NCBI Taxonomy" id="367279"/>
    <lineage>
        <taxon>Bacteria</taxon>
        <taxon>Bacillati</taxon>
        <taxon>Actinomycetota</taxon>
        <taxon>Actinomycetes</taxon>
        <taxon>Pseudonocardiales</taxon>
        <taxon>Pseudonocardiaceae</taxon>
        <taxon>Pseudonocardia</taxon>
    </lineage>
</organism>
<dbReference type="SUPFAM" id="SSF54427">
    <property type="entry name" value="NTF2-like"/>
    <property type="match status" value="1"/>
</dbReference>
<dbReference type="Gene3D" id="3.10.450.50">
    <property type="match status" value="1"/>
</dbReference>
<dbReference type="EMBL" id="BAAAQK010000009">
    <property type="protein sequence ID" value="GAA1852138.1"/>
    <property type="molecule type" value="Genomic_DNA"/>
</dbReference>
<dbReference type="InterPro" id="IPR037401">
    <property type="entry name" value="SnoaL-like"/>
</dbReference>
<comment type="caution">
    <text evidence="2">The sequence shown here is derived from an EMBL/GenBank/DDBJ whole genome shotgun (WGS) entry which is preliminary data.</text>
</comment>
<dbReference type="Pfam" id="PF13577">
    <property type="entry name" value="SnoaL_4"/>
    <property type="match status" value="1"/>
</dbReference>
<reference evidence="2 3" key="1">
    <citation type="journal article" date="2019" name="Int. J. Syst. Evol. Microbiol.">
        <title>The Global Catalogue of Microorganisms (GCM) 10K type strain sequencing project: providing services to taxonomists for standard genome sequencing and annotation.</title>
        <authorList>
            <consortium name="The Broad Institute Genomics Platform"/>
            <consortium name="The Broad Institute Genome Sequencing Center for Infectious Disease"/>
            <person name="Wu L."/>
            <person name="Ma J."/>
        </authorList>
    </citation>
    <scope>NUCLEOTIDE SEQUENCE [LARGE SCALE GENOMIC DNA]</scope>
    <source>
        <strain evidence="2 3">JCM 16009</strain>
    </source>
</reference>
<evidence type="ECO:0000313" key="2">
    <source>
        <dbReference type="EMBL" id="GAA1852138.1"/>
    </source>
</evidence>
<evidence type="ECO:0000259" key="1">
    <source>
        <dbReference type="Pfam" id="PF13577"/>
    </source>
</evidence>
<sequence>MTALHADISEFYARQMRLLDEGQADRWADTFTDDAVFGQDGKPPREGREAIAAGLRGAVARQSASGITRRHWLGMLAADPQPDGDVLTRYYALVVETPAGGGASLHLSTDCTDRLVRLGGGWKVAHRHVTHDGR</sequence>
<feature type="domain" description="SnoaL-like" evidence="1">
    <location>
        <begin position="5"/>
        <end position="128"/>
    </location>
</feature>
<dbReference type="InterPro" id="IPR032710">
    <property type="entry name" value="NTF2-like_dom_sf"/>
</dbReference>
<proteinExistence type="predicted"/>
<protein>
    <recommendedName>
        <fullName evidence="1">SnoaL-like domain-containing protein</fullName>
    </recommendedName>
</protein>
<dbReference type="Proteomes" id="UP001500449">
    <property type="component" value="Unassembled WGS sequence"/>
</dbReference>
<evidence type="ECO:0000313" key="3">
    <source>
        <dbReference type="Proteomes" id="UP001500449"/>
    </source>
</evidence>
<dbReference type="RefSeq" id="WP_344417922.1">
    <property type="nucleotide sequence ID" value="NZ_BAAAQK010000009.1"/>
</dbReference>